<evidence type="ECO:0000313" key="1">
    <source>
        <dbReference type="EMBL" id="RMX54570.1"/>
    </source>
</evidence>
<dbReference type="AlphaFoldDB" id="A0A3M6ULS1"/>
<proteinExistence type="predicted"/>
<gene>
    <name evidence="1" type="ORF">pdam_00004588</name>
</gene>
<keyword evidence="2" id="KW-1185">Reference proteome</keyword>
<comment type="caution">
    <text evidence="1">The sequence shown here is derived from an EMBL/GenBank/DDBJ whole genome shotgun (WGS) entry which is preliminary data.</text>
</comment>
<protein>
    <submittedName>
        <fullName evidence="1">Uncharacterized protein</fullName>
    </submittedName>
</protein>
<organism evidence="1 2">
    <name type="scientific">Pocillopora damicornis</name>
    <name type="common">Cauliflower coral</name>
    <name type="synonym">Millepora damicornis</name>
    <dbReference type="NCBI Taxonomy" id="46731"/>
    <lineage>
        <taxon>Eukaryota</taxon>
        <taxon>Metazoa</taxon>
        <taxon>Cnidaria</taxon>
        <taxon>Anthozoa</taxon>
        <taxon>Hexacorallia</taxon>
        <taxon>Scleractinia</taxon>
        <taxon>Astrocoeniina</taxon>
        <taxon>Pocilloporidae</taxon>
        <taxon>Pocillopora</taxon>
    </lineage>
</organism>
<sequence length="154" mass="17811">MIPGSATHKWDLFINGMKVEVKSTLKILGVTLDRKISNNETKEQSDRLEDANYYILRTLLRTKNESHVTLLSIVGVNTLKHRRYYQALVLTYKCLNTIGPKYIADFLNLRDICYKQSGKGSNLIQPHFNTEWMHKSSSLIACKLWNKLPLLRQS</sequence>
<dbReference type="Proteomes" id="UP000275408">
    <property type="component" value="Unassembled WGS sequence"/>
</dbReference>
<reference evidence="1 2" key="1">
    <citation type="journal article" date="2018" name="Sci. Rep.">
        <title>Comparative analysis of the Pocillopora damicornis genome highlights role of immune system in coral evolution.</title>
        <authorList>
            <person name="Cunning R."/>
            <person name="Bay R.A."/>
            <person name="Gillette P."/>
            <person name="Baker A.C."/>
            <person name="Traylor-Knowles N."/>
        </authorList>
    </citation>
    <scope>NUCLEOTIDE SEQUENCE [LARGE SCALE GENOMIC DNA]</scope>
    <source>
        <strain evidence="1">RSMAS</strain>
        <tissue evidence="1">Whole animal</tissue>
    </source>
</reference>
<name>A0A3M6ULS1_POCDA</name>
<evidence type="ECO:0000313" key="2">
    <source>
        <dbReference type="Proteomes" id="UP000275408"/>
    </source>
</evidence>
<dbReference type="EMBL" id="RCHS01001247">
    <property type="protein sequence ID" value="RMX54570.1"/>
    <property type="molecule type" value="Genomic_DNA"/>
</dbReference>
<accession>A0A3M6ULS1</accession>